<evidence type="ECO:0000313" key="2">
    <source>
        <dbReference type="EMBL" id="KXA90841.1"/>
    </source>
</evidence>
<evidence type="ECO:0000259" key="1">
    <source>
        <dbReference type="SMART" id="SM00769"/>
    </source>
</evidence>
<dbReference type="InterPro" id="IPR013990">
    <property type="entry name" value="WHy-dom"/>
</dbReference>
<dbReference type="Proteomes" id="UP000070373">
    <property type="component" value="Unassembled WGS sequence"/>
</dbReference>
<proteinExistence type="predicted"/>
<dbReference type="AlphaFoldDB" id="A0A133U9H1"/>
<accession>A0A133U9H1</accession>
<name>A0A133U9H1_9EURY</name>
<dbReference type="InterPro" id="IPR004864">
    <property type="entry name" value="LEA_2"/>
</dbReference>
<comment type="caution">
    <text evidence="2">The sequence shown here is derived from an EMBL/GenBank/DDBJ whole genome shotgun (WGS) entry which is preliminary data.</text>
</comment>
<dbReference type="SMART" id="SM00769">
    <property type="entry name" value="WHy"/>
    <property type="match status" value="1"/>
</dbReference>
<dbReference type="GO" id="GO:0009269">
    <property type="term" value="P:response to desiccation"/>
    <property type="evidence" value="ECO:0007669"/>
    <property type="project" value="InterPro"/>
</dbReference>
<sequence>MEKKWIFLIILAIVVGGGYYLHSQGEIGKPTADVKSVKVNEITFNTAELTVRIIAHNPNPLGVTLNKVNYNVYFLQNGNPKFLGDGVRTKDIHVRADGDTTFTVPFEANNSDAIRALGEFARDEGEVRIKVNGSIFVDLKITNLEVPFSKIKPVSI</sequence>
<dbReference type="Gene3D" id="2.60.40.1820">
    <property type="match status" value="1"/>
</dbReference>
<dbReference type="SUPFAM" id="SSF117070">
    <property type="entry name" value="LEA14-like"/>
    <property type="match status" value="1"/>
</dbReference>
<protein>
    <recommendedName>
        <fullName evidence="1">Water stress and hypersensitive response domain-containing protein</fullName>
    </recommendedName>
</protein>
<dbReference type="EMBL" id="LHXN01000138">
    <property type="protein sequence ID" value="KXA90841.1"/>
    <property type="molecule type" value="Genomic_DNA"/>
</dbReference>
<keyword evidence="3" id="KW-1185">Reference proteome</keyword>
<reference evidence="2 3" key="1">
    <citation type="journal article" date="2016" name="Sci. Rep.">
        <title>Metabolic traits of an uncultured archaeal lineage -MSBL1- from brine pools of the Red Sea.</title>
        <authorList>
            <person name="Mwirichia R."/>
            <person name="Alam I."/>
            <person name="Rashid M."/>
            <person name="Vinu M."/>
            <person name="Ba-Alawi W."/>
            <person name="Anthony Kamau A."/>
            <person name="Kamanda Ngugi D."/>
            <person name="Goker M."/>
            <person name="Klenk H.P."/>
            <person name="Bajic V."/>
            <person name="Stingl U."/>
        </authorList>
    </citation>
    <scope>NUCLEOTIDE SEQUENCE [LARGE SCALE GENOMIC DNA]</scope>
    <source>
        <strain evidence="2">SCGC-AAA259E17</strain>
    </source>
</reference>
<feature type="domain" description="Water stress and hypersensitive response" evidence="1">
    <location>
        <begin position="32"/>
        <end position="154"/>
    </location>
</feature>
<dbReference type="Pfam" id="PF03168">
    <property type="entry name" value="LEA_2"/>
    <property type="match status" value="1"/>
</dbReference>
<evidence type="ECO:0000313" key="3">
    <source>
        <dbReference type="Proteomes" id="UP000070373"/>
    </source>
</evidence>
<gene>
    <name evidence="2" type="ORF">AKJ64_05180</name>
</gene>
<organism evidence="2 3">
    <name type="scientific">candidate division MSBL1 archaeon SCGC-AAA259E17</name>
    <dbReference type="NCBI Taxonomy" id="1698263"/>
    <lineage>
        <taxon>Archaea</taxon>
        <taxon>Methanobacteriati</taxon>
        <taxon>Methanobacteriota</taxon>
        <taxon>candidate division MSBL1</taxon>
    </lineage>
</organism>